<evidence type="ECO:0000259" key="4">
    <source>
        <dbReference type="PROSITE" id="PS50995"/>
    </source>
</evidence>
<dbReference type="InterPro" id="IPR036388">
    <property type="entry name" value="WH-like_DNA-bd_sf"/>
</dbReference>
<keyword evidence="2" id="KW-0238">DNA-binding</keyword>
<dbReference type="HOGENOM" id="CLU_083287_18_7_7"/>
<dbReference type="Gene3D" id="1.10.10.10">
    <property type="entry name" value="Winged helix-like DNA-binding domain superfamily/Winged helix DNA-binding domain"/>
    <property type="match status" value="1"/>
</dbReference>
<dbReference type="GO" id="GO:0003677">
    <property type="term" value="F:DNA binding"/>
    <property type="evidence" value="ECO:0007669"/>
    <property type="project" value="UniProtKB-KW"/>
</dbReference>
<dbReference type="SMART" id="SM00347">
    <property type="entry name" value="HTH_MARR"/>
    <property type="match status" value="1"/>
</dbReference>
<name>W4L4Y0_ENTF1</name>
<dbReference type="SUPFAM" id="SSF46785">
    <property type="entry name" value="Winged helix' DNA-binding domain"/>
    <property type="match status" value="1"/>
</dbReference>
<evidence type="ECO:0000256" key="3">
    <source>
        <dbReference type="ARBA" id="ARBA00023163"/>
    </source>
</evidence>
<dbReference type="InterPro" id="IPR011991">
    <property type="entry name" value="ArsR-like_HTH"/>
</dbReference>
<dbReference type="AlphaFoldDB" id="W4L4Y0"/>
<evidence type="ECO:0000256" key="1">
    <source>
        <dbReference type="ARBA" id="ARBA00023015"/>
    </source>
</evidence>
<organism evidence="5 6">
    <name type="scientific">Entotheonella factor</name>
    <dbReference type="NCBI Taxonomy" id="1429438"/>
    <lineage>
        <taxon>Bacteria</taxon>
        <taxon>Pseudomonadati</taxon>
        <taxon>Nitrospinota/Tectimicrobiota group</taxon>
        <taxon>Candidatus Tectimicrobiota</taxon>
        <taxon>Candidatus Entotheonellia</taxon>
        <taxon>Candidatus Entotheonellales</taxon>
        <taxon>Candidatus Entotheonellaceae</taxon>
        <taxon>Candidatus Entotheonella</taxon>
    </lineage>
</organism>
<dbReference type="EMBL" id="AZHW01001303">
    <property type="protein sequence ID" value="ETW93117.1"/>
    <property type="molecule type" value="Genomic_DNA"/>
</dbReference>
<dbReference type="PROSITE" id="PS50995">
    <property type="entry name" value="HTH_MARR_2"/>
    <property type="match status" value="1"/>
</dbReference>
<dbReference type="PROSITE" id="PS01117">
    <property type="entry name" value="HTH_MARR_1"/>
    <property type="match status" value="1"/>
</dbReference>
<dbReference type="Pfam" id="PF01047">
    <property type="entry name" value="MarR"/>
    <property type="match status" value="1"/>
</dbReference>
<keyword evidence="6" id="KW-1185">Reference proteome</keyword>
<accession>W4L4Y0</accession>
<dbReference type="InterPro" id="IPR000835">
    <property type="entry name" value="HTH_MarR-typ"/>
</dbReference>
<dbReference type="Proteomes" id="UP000019141">
    <property type="component" value="Unassembled WGS sequence"/>
</dbReference>
<keyword evidence="3" id="KW-0804">Transcription</keyword>
<proteinExistence type="predicted"/>
<reference evidence="5 6" key="1">
    <citation type="journal article" date="2014" name="Nature">
        <title>An environmental bacterial taxon with a large and distinct metabolic repertoire.</title>
        <authorList>
            <person name="Wilson M.C."/>
            <person name="Mori T."/>
            <person name="Ruckert C."/>
            <person name="Uria A.R."/>
            <person name="Helf M.J."/>
            <person name="Takada K."/>
            <person name="Gernert C."/>
            <person name="Steffens U.A."/>
            <person name="Heycke N."/>
            <person name="Schmitt S."/>
            <person name="Rinke C."/>
            <person name="Helfrich E.J."/>
            <person name="Brachmann A.O."/>
            <person name="Gurgui C."/>
            <person name="Wakimoto T."/>
            <person name="Kracht M."/>
            <person name="Crusemann M."/>
            <person name="Hentschel U."/>
            <person name="Abe I."/>
            <person name="Matsunaga S."/>
            <person name="Kalinowski J."/>
            <person name="Takeyama H."/>
            <person name="Piel J."/>
        </authorList>
    </citation>
    <scope>NUCLEOTIDE SEQUENCE [LARGE SCALE GENOMIC DNA]</scope>
    <source>
        <strain evidence="6">TSY1</strain>
    </source>
</reference>
<evidence type="ECO:0000313" key="5">
    <source>
        <dbReference type="EMBL" id="ETW93117.1"/>
    </source>
</evidence>
<comment type="caution">
    <text evidence="5">The sequence shown here is derived from an EMBL/GenBank/DDBJ whole genome shotgun (WGS) entry which is preliminary data.</text>
</comment>
<protein>
    <recommendedName>
        <fullName evidence="4">HTH marR-type domain-containing protein</fullName>
    </recommendedName>
</protein>
<dbReference type="PRINTS" id="PR00598">
    <property type="entry name" value="HTHMARR"/>
</dbReference>
<evidence type="ECO:0000256" key="2">
    <source>
        <dbReference type="ARBA" id="ARBA00023125"/>
    </source>
</evidence>
<keyword evidence="1" id="KW-0805">Transcription regulation</keyword>
<sequence>MSQAKPLPETVGYALAHVCKLHRQRAALLLDKLGLHVGQEMMLCVLWERDGMTQTELADALRIQPATVTNALQRLEREGFVERRPDAQDQRRSRVYVTEKGRLIEEAIRTQWHQLEDASFGDLSVEERVLLRRLLWQVYENLCK</sequence>
<evidence type="ECO:0000313" key="6">
    <source>
        <dbReference type="Proteomes" id="UP000019141"/>
    </source>
</evidence>
<gene>
    <name evidence="5" type="ORF">ETSY1_40610</name>
</gene>
<feature type="domain" description="HTH marR-type" evidence="4">
    <location>
        <begin position="1"/>
        <end position="140"/>
    </location>
</feature>
<dbReference type="InterPro" id="IPR036390">
    <property type="entry name" value="WH_DNA-bd_sf"/>
</dbReference>
<dbReference type="PANTHER" id="PTHR42756:SF1">
    <property type="entry name" value="TRANSCRIPTIONAL REPRESSOR OF EMRAB OPERON"/>
    <property type="match status" value="1"/>
</dbReference>
<dbReference type="GO" id="GO:0003700">
    <property type="term" value="F:DNA-binding transcription factor activity"/>
    <property type="evidence" value="ECO:0007669"/>
    <property type="project" value="InterPro"/>
</dbReference>
<dbReference type="CDD" id="cd00090">
    <property type="entry name" value="HTH_ARSR"/>
    <property type="match status" value="1"/>
</dbReference>
<dbReference type="InterPro" id="IPR023187">
    <property type="entry name" value="Tscrpt_reg_MarR-type_CS"/>
</dbReference>
<dbReference type="PANTHER" id="PTHR42756">
    <property type="entry name" value="TRANSCRIPTIONAL REGULATOR, MARR"/>
    <property type="match status" value="1"/>
</dbReference>